<evidence type="ECO:0000256" key="6">
    <source>
        <dbReference type="ARBA" id="ARBA00023186"/>
    </source>
</evidence>
<dbReference type="AlphaFoldDB" id="A0A5C7FTY0"/>
<dbReference type="InterPro" id="IPR020575">
    <property type="entry name" value="Hsp90_N"/>
</dbReference>
<dbReference type="Pfam" id="PF00183">
    <property type="entry name" value="HSP90"/>
    <property type="match status" value="1"/>
</dbReference>
<dbReference type="Gene3D" id="1.20.120.790">
    <property type="entry name" value="Heat shock protein 90, C-terminal domain"/>
    <property type="match status" value="1"/>
</dbReference>
<dbReference type="Proteomes" id="UP000321907">
    <property type="component" value="Unassembled WGS sequence"/>
</dbReference>
<dbReference type="GO" id="GO:0140662">
    <property type="term" value="F:ATP-dependent protein folding chaperone"/>
    <property type="evidence" value="ECO:0007669"/>
    <property type="project" value="InterPro"/>
</dbReference>
<keyword evidence="3 11" id="KW-0547">Nucleotide-binding</keyword>
<evidence type="ECO:0000313" key="13">
    <source>
        <dbReference type="Proteomes" id="UP000321907"/>
    </source>
</evidence>
<dbReference type="CDD" id="cd16927">
    <property type="entry name" value="HATPase_Hsp90-like"/>
    <property type="match status" value="1"/>
</dbReference>
<dbReference type="GO" id="GO:0005524">
    <property type="term" value="F:ATP binding"/>
    <property type="evidence" value="ECO:0007669"/>
    <property type="project" value="UniProtKB-KW"/>
</dbReference>
<dbReference type="Gene3D" id="3.30.565.10">
    <property type="entry name" value="Histidine kinase-like ATPase, C-terminal domain"/>
    <property type="match status" value="1"/>
</dbReference>
<evidence type="ECO:0000256" key="10">
    <source>
        <dbReference type="ARBA" id="ARBA00080411"/>
    </source>
</evidence>
<organism evidence="12 13">
    <name type="scientific">Neolewinella aurantiaca</name>
    <dbReference type="NCBI Taxonomy" id="2602767"/>
    <lineage>
        <taxon>Bacteria</taxon>
        <taxon>Pseudomonadati</taxon>
        <taxon>Bacteroidota</taxon>
        <taxon>Saprospiria</taxon>
        <taxon>Saprospirales</taxon>
        <taxon>Lewinellaceae</taxon>
        <taxon>Neolewinella</taxon>
    </lineage>
</organism>
<dbReference type="Gene3D" id="3.40.50.11260">
    <property type="match status" value="1"/>
</dbReference>
<accession>A0A5C7FTY0</accession>
<dbReference type="InterPro" id="IPR037196">
    <property type="entry name" value="HSP90_C"/>
</dbReference>
<dbReference type="Gene3D" id="3.30.230.80">
    <property type="match status" value="1"/>
</dbReference>
<dbReference type="Pfam" id="PF13589">
    <property type="entry name" value="HATPase_c_3"/>
    <property type="match status" value="1"/>
</dbReference>
<feature type="binding site" evidence="11">
    <location>
        <position position="31"/>
    </location>
    <ligand>
        <name>ATP</name>
        <dbReference type="ChEBI" id="CHEBI:30616"/>
    </ligand>
</feature>
<evidence type="ECO:0000256" key="2">
    <source>
        <dbReference type="ARBA" id="ARBA00022490"/>
    </source>
</evidence>
<comment type="caution">
    <text evidence="12">The sequence shown here is derived from an EMBL/GenBank/DDBJ whole genome shotgun (WGS) entry which is preliminary data.</text>
</comment>
<evidence type="ECO:0000256" key="3">
    <source>
        <dbReference type="ARBA" id="ARBA00022741"/>
    </source>
</evidence>
<dbReference type="PRINTS" id="PR00775">
    <property type="entry name" value="HEATSHOCK90"/>
</dbReference>
<keyword evidence="13" id="KW-1185">Reference proteome</keyword>
<keyword evidence="2" id="KW-0963">Cytoplasm</keyword>
<keyword evidence="5" id="KW-0346">Stress response</keyword>
<sequence>MQKGNISVQTENIFPIIKKFLYSDQEIFLRELVSNAVDATSKLKTLNRKGEFKGDIGEDTIDIMIDKEAKTLTIRDRGIGMTKEEVEKYLNQVALSSAQDFVDKYQEDASIIGHFGLGFYSAFMVADKVEVNTLSWKDGAEPVRWICEGDPSYEIGEGDRDFRGTDIILHVSDDSVQYLEDSEIEGLLNKYARFLPIPIRFGTKTETTYEESDVAVIEGEEKPEPVKVEKEVDNIINNPEPLWKKNPADLTDDDYKDFYRELYPMGQPPMFWIHLNIDFPFNLTGILYFPKVSGGLELQRNKIQLYSNQVYVTDDVKEIVPEFLTLLHGVIDSPDIPLNVSRSYLQADTNVKKITGYITKKVAEKLNSLFKDNREDYEAKWADLGVFVKYGMISEEKFYDRAKKFVLLENTDNRKFTIEEYKERIAENQTDKHDKVIGIYTADEDRQHTLVAGAIERGYDVLKLEHAIDAPFIQSLEQKEGMTFVRVDSATPDQLVQKDEEKELLLNEEEQTTVKDLFTTVVGEKGNVELKPLDTTDAPVQIVRNEFMRRMKEMQQLQGMDTSMFPDMYNVVVNANNPIVKDQILNNEDEAARTENATHLYQLALLSQQLLSGAELKAFVDRSVKMMK</sequence>
<evidence type="ECO:0000256" key="8">
    <source>
        <dbReference type="ARBA" id="ARBA00070675"/>
    </source>
</evidence>
<dbReference type="SUPFAM" id="SSF54211">
    <property type="entry name" value="Ribosomal protein S5 domain 2-like"/>
    <property type="match status" value="1"/>
</dbReference>
<gene>
    <name evidence="12" type="primary">htpG</name>
    <name evidence="12" type="ORF">FUA23_15175</name>
</gene>
<dbReference type="SUPFAM" id="SSF55874">
    <property type="entry name" value="ATPase domain of HSP90 chaperone/DNA topoisomerase II/histidine kinase"/>
    <property type="match status" value="1"/>
</dbReference>
<evidence type="ECO:0000256" key="4">
    <source>
        <dbReference type="ARBA" id="ARBA00022840"/>
    </source>
</evidence>
<evidence type="ECO:0000256" key="9">
    <source>
        <dbReference type="ARBA" id="ARBA00079544"/>
    </source>
</evidence>
<evidence type="ECO:0000256" key="5">
    <source>
        <dbReference type="ARBA" id="ARBA00023016"/>
    </source>
</evidence>
<dbReference type="FunFam" id="3.30.565.10:FF:000076">
    <property type="entry name" value="Molecular chaperone HtpG"/>
    <property type="match status" value="1"/>
</dbReference>
<feature type="binding site" evidence="11">
    <location>
        <position position="76"/>
    </location>
    <ligand>
        <name>ATP</name>
        <dbReference type="ChEBI" id="CHEBI:30616"/>
    </ligand>
</feature>
<comment type="similarity">
    <text evidence="1">Belongs to the heat shock protein 90 family.</text>
</comment>
<keyword evidence="6" id="KW-0143">Chaperone</keyword>
<dbReference type="InterPro" id="IPR020568">
    <property type="entry name" value="Ribosomal_Su5_D2-typ_SF"/>
</dbReference>
<feature type="binding site" evidence="11">
    <location>
        <position position="81"/>
    </location>
    <ligand>
        <name>ATP</name>
        <dbReference type="ChEBI" id="CHEBI:30616"/>
    </ligand>
</feature>
<evidence type="ECO:0000313" key="12">
    <source>
        <dbReference type="EMBL" id="TXF88320.1"/>
    </source>
</evidence>
<evidence type="ECO:0000256" key="1">
    <source>
        <dbReference type="ARBA" id="ARBA00008239"/>
    </source>
</evidence>
<dbReference type="FunFam" id="3.30.230.80:FF:000008">
    <property type="entry name" value="Molecular chaperone HtpG"/>
    <property type="match status" value="1"/>
</dbReference>
<feature type="binding site" evidence="11">
    <location>
        <position position="342"/>
    </location>
    <ligand>
        <name>ATP</name>
        <dbReference type="ChEBI" id="CHEBI:30616"/>
    </ligand>
</feature>
<evidence type="ECO:0000256" key="11">
    <source>
        <dbReference type="PIRSR" id="PIRSR002583-1"/>
    </source>
</evidence>
<feature type="binding site" evidence="11">
    <location>
        <position position="35"/>
    </location>
    <ligand>
        <name>ATP</name>
        <dbReference type="ChEBI" id="CHEBI:30616"/>
    </ligand>
</feature>
<reference evidence="12 13" key="1">
    <citation type="submission" date="2019-08" db="EMBL/GenBank/DDBJ databases">
        <title>Lewinella sp. strain SSH13 Genome sequencing and assembly.</title>
        <authorList>
            <person name="Kim I."/>
        </authorList>
    </citation>
    <scope>NUCLEOTIDE SEQUENCE [LARGE SCALE GENOMIC DNA]</scope>
    <source>
        <strain evidence="12 13">SSH13</strain>
    </source>
</reference>
<dbReference type="EMBL" id="VOXD01000024">
    <property type="protein sequence ID" value="TXF88320.1"/>
    <property type="molecule type" value="Genomic_DNA"/>
</dbReference>
<keyword evidence="4 11" id="KW-0067">ATP-binding</keyword>
<feature type="binding site" evidence="11">
    <location>
        <position position="165"/>
    </location>
    <ligand>
        <name>ATP</name>
        <dbReference type="ChEBI" id="CHEBI:30616"/>
    </ligand>
</feature>
<dbReference type="InterPro" id="IPR001404">
    <property type="entry name" value="Hsp90_fam"/>
</dbReference>
<dbReference type="GO" id="GO:0016887">
    <property type="term" value="F:ATP hydrolysis activity"/>
    <property type="evidence" value="ECO:0007669"/>
    <property type="project" value="InterPro"/>
</dbReference>
<name>A0A5C7FTY0_9BACT</name>
<dbReference type="InterPro" id="IPR036890">
    <property type="entry name" value="HATPase_C_sf"/>
</dbReference>
<protein>
    <recommendedName>
        <fullName evidence="8">Chaperone protein HtpG</fullName>
    </recommendedName>
    <alternativeName>
        <fullName evidence="7">Chaperone protein htpG</fullName>
    </alternativeName>
    <alternativeName>
        <fullName evidence="9 10">Heat shock protein HtpG</fullName>
    </alternativeName>
</protein>
<dbReference type="NCBIfam" id="NF003555">
    <property type="entry name" value="PRK05218.1"/>
    <property type="match status" value="1"/>
</dbReference>
<evidence type="ECO:0000256" key="7">
    <source>
        <dbReference type="ARBA" id="ARBA00067988"/>
    </source>
</evidence>
<dbReference type="GO" id="GO:0051082">
    <property type="term" value="F:unfolded protein binding"/>
    <property type="evidence" value="ECO:0007669"/>
    <property type="project" value="InterPro"/>
</dbReference>
<dbReference type="OrthoDB" id="9802640at2"/>
<dbReference type="PIRSF" id="PIRSF002583">
    <property type="entry name" value="Hsp90"/>
    <property type="match status" value="1"/>
</dbReference>
<proteinExistence type="inferred from homology"/>
<dbReference type="RefSeq" id="WP_147931608.1">
    <property type="nucleotide sequence ID" value="NZ_VOXD01000024.1"/>
</dbReference>
<dbReference type="PANTHER" id="PTHR11528">
    <property type="entry name" value="HEAT SHOCK PROTEIN 90 FAMILY MEMBER"/>
    <property type="match status" value="1"/>
</dbReference>